<protein>
    <recommendedName>
        <fullName evidence="4">Phosphoribosyltransferase domain-containing protein</fullName>
    </recommendedName>
</protein>
<dbReference type="Proteomes" id="UP000077421">
    <property type="component" value="Unassembled WGS sequence"/>
</dbReference>
<evidence type="ECO:0000313" key="2">
    <source>
        <dbReference type="EMBL" id="OAG94253.1"/>
    </source>
</evidence>
<proteinExistence type="inferred from homology"/>
<evidence type="ECO:0000313" key="3">
    <source>
        <dbReference type="Proteomes" id="UP000077421"/>
    </source>
</evidence>
<comment type="similarity">
    <text evidence="1">Belongs to the ComF/GntX family.</text>
</comment>
<comment type="caution">
    <text evidence="2">The sequence shown here is derived from an EMBL/GenBank/DDBJ whole genome shotgun (WGS) entry which is preliminary data.</text>
</comment>
<dbReference type="EMBL" id="LSUQ01000013">
    <property type="protein sequence ID" value="OAG94253.1"/>
    <property type="molecule type" value="Genomic_DNA"/>
</dbReference>
<dbReference type="PANTHER" id="PTHR47505:SF1">
    <property type="entry name" value="DNA UTILIZATION PROTEIN YHGH"/>
    <property type="match status" value="1"/>
</dbReference>
<organism evidence="2 3">
    <name type="scientific">Ferroacidibacillus organovorans</name>
    <dbReference type="NCBI Taxonomy" id="1765683"/>
    <lineage>
        <taxon>Bacteria</taxon>
        <taxon>Bacillati</taxon>
        <taxon>Bacillota</taxon>
        <taxon>Bacilli</taxon>
        <taxon>Bacillales</taxon>
        <taxon>Alicyclobacillaceae</taxon>
        <taxon>Ferroacidibacillus</taxon>
    </lineage>
</organism>
<dbReference type="InterPro" id="IPR029057">
    <property type="entry name" value="PRTase-like"/>
</dbReference>
<dbReference type="CDD" id="cd06223">
    <property type="entry name" value="PRTases_typeI"/>
    <property type="match status" value="1"/>
</dbReference>
<dbReference type="InterPro" id="IPR000836">
    <property type="entry name" value="PRTase_dom"/>
</dbReference>
<dbReference type="PANTHER" id="PTHR47505">
    <property type="entry name" value="DNA UTILIZATION PROTEIN YHGH"/>
    <property type="match status" value="1"/>
</dbReference>
<name>A0A853KBR1_9BACL</name>
<evidence type="ECO:0000256" key="1">
    <source>
        <dbReference type="ARBA" id="ARBA00008007"/>
    </source>
</evidence>
<gene>
    <name evidence="2" type="ORF">AYW79_06455</name>
</gene>
<dbReference type="AlphaFoldDB" id="A0A853KBR1"/>
<dbReference type="SUPFAM" id="SSF53271">
    <property type="entry name" value="PRTase-like"/>
    <property type="match status" value="1"/>
</dbReference>
<dbReference type="InterPro" id="IPR051910">
    <property type="entry name" value="ComF/GntX_DNA_util-trans"/>
</dbReference>
<evidence type="ECO:0008006" key="4">
    <source>
        <dbReference type="Google" id="ProtNLM"/>
    </source>
</evidence>
<accession>A0A853KBR1</accession>
<dbReference type="Gene3D" id="3.40.50.2020">
    <property type="match status" value="1"/>
</dbReference>
<sequence>MRQIRQVRRAFRRKYFALRVKRMTMTLFYPMAAKCPRCEKLFHHVPLDVAAPQLCSDCDRDVEPLTSGICSVCGRKTANGICRECAKGVHSFFAARAYASYDGTAEHLIKALKYQEDFRVLPILQTWICDAYAAHYGYFDMIALVPVPMSIEKERSRGFNLSYELARAVARRFRLPMIEPLLRIAQDKSQTVLHGCERRNAMEHVFRCVDDARSLVGRHPYLLIVDDVLTTGGTADACARRLFEVGAQSVEVLTIAR</sequence>
<reference evidence="2 3" key="1">
    <citation type="submission" date="2016-02" db="EMBL/GenBank/DDBJ databases">
        <title>Draft genome sequence of Acidibacillus ferrooxidans SLC66.</title>
        <authorList>
            <person name="Oliveira G."/>
            <person name="Nancucheo I."/>
            <person name="Dall'Agnol H."/>
            <person name="Johnson B."/>
            <person name="Oliveira R."/>
            <person name="Nunes G.L."/>
            <person name="Tzotzos G."/>
            <person name="Orellana S.C."/>
            <person name="Salim A.C."/>
            <person name="Araujo F.M."/>
        </authorList>
    </citation>
    <scope>NUCLEOTIDE SEQUENCE [LARGE SCALE GENOMIC DNA]</scope>
    <source>
        <strain evidence="2 3">SLC66</strain>
    </source>
</reference>